<dbReference type="EMBL" id="JAIOIV010000004">
    <property type="protein sequence ID" value="MBZ0154631.1"/>
    <property type="molecule type" value="Genomic_DNA"/>
</dbReference>
<feature type="transmembrane region" description="Helical" evidence="1">
    <location>
        <begin position="255"/>
        <end position="275"/>
    </location>
</feature>
<keyword evidence="1" id="KW-0472">Membrane</keyword>
<protein>
    <submittedName>
        <fullName evidence="2">Uncharacterized protein</fullName>
    </submittedName>
</protein>
<keyword evidence="1" id="KW-1133">Transmembrane helix</keyword>
<feature type="transmembrane region" description="Helical" evidence="1">
    <location>
        <begin position="72"/>
        <end position="90"/>
    </location>
</feature>
<gene>
    <name evidence="2" type="ORF">K8I29_00260</name>
</gene>
<name>A0A953J1N9_9BACT</name>
<comment type="caution">
    <text evidence="2">The sequence shown here is derived from an EMBL/GenBank/DDBJ whole genome shotgun (WGS) entry which is preliminary data.</text>
</comment>
<feature type="transmembrane region" description="Helical" evidence="1">
    <location>
        <begin position="20"/>
        <end position="38"/>
    </location>
</feature>
<dbReference type="Proteomes" id="UP000705867">
    <property type="component" value="Unassembled WGS sequence"/>
</dbReference>
<feature type="transmembrane region" description="Helical" evidence="1">
    <location>
        <begin position="102"/>
        <end position="123"/>
    </location>
</feature>
<reference evidence="2" key="1">
    <citation type="journal article" date="2021" name="bioRxiv">
        <title>Unraveling nitrogen, sulfur and carbon metabolic pathways and microbial community transcriptional responses to substrate deprivation and toxicity stresses in a bioreactor mimicking anoxic brackish coastal sediment conditions.</title>
        <authorList>
            <person name="Martins P.D."/>
            <person name="Echeveste M.J."/>
            <person name="Arshad A."/>
            <person name="Kurth J."/>
            <person name="Ouboter H."/>
            <person name="Jetten M.S.M."/>
            <person name="Welte C.U."/>
        </authorList>
    </citation>
    <scope>NUCLEOTIDE SEQUENCE</scope>
    <source>
        <strain evidence="2">MAG_39</strain>
    </source>
</reference>
<feature type="transmembrane region" description="Helical" evidence="1">
    <location>
        <begin position="129"/>
        <end position="154"/>
    </location>
</feature>
<evidence type="ECO:0000313" key="3">
    <source>
        <dbReference type="Proteomes" id="UP000705867"/>
    </source>
</evidence>
<keyword evidence="1" id="KW-0812">Transmembrane</keyword>
<feature type="transmembrane region" description="Helical" evidence="1">
    <location>
        <begin position="227"/>
        <end position="248"/>
    </location>
</feature>
<evidence type="ECO:0000313" key="2">
    <source>
        <dbReference type="EMBL" id="MBZ0154631.1"/>
    </source>
</evidence>
<evidence type="ECO:0000256" key="1">
    <source>
        <dbReference type="SAM" id="Phobius"/>
    </source>
</evidence>
<proteinExistence type="predicted"/>
<organism evidence="2 3">
    <name type="scientific">Candidatus Nitrobium versatile</name>
    <dbReference type="NCBI Taxonomy" id="2884831"/>
    <lineage>
        <taxon>Bacteria</taxon>
        <taxon>Pseudomonadati</taxon>
        <taxon>Nitrospirota</taxon>
        <taxon>Nitrospiria</taxon>
        <taxon>Nitrospirales</taxon>
        <taxon>Nitrospiraceae</taxon>
        <taxon>Candidatus Nitrobium</taxon>
    </lineage>
</organism>
<feature type="transmembrane region" description="Helical" evidence="1">
    <location>
        <begin position="174"/>
        <end position="194"/>
    </location>
</feature>
<reference evidence="2" key="2">
    <citation type="submission" date="2021-08" db="EMBL/GenBank/DDBJ databases">
        <authorList>
            <person name="Dalcin Martins P."/>
        </authorList>
    </citation>
    <scope>NUCLEOTIDE SEQUENCE</scope>
    <source>
        <strain evidence="2">MAG_39</strain>
    </source>
</reference>
<dbReference type="AlphaFoldDB" id="A0A953J1N9"/>
<feature type="transmembrane region" description="Helical" evidence="1">
    <location>
        <begin position="287"/>
        <end position="305"/>
    </location>
</feature>
<sequence length="311" mass="35288">MKFFVKGNNGRDRVLSRVLWCYLLFIFFYWAGGFVSFYDRFSFSPEGVARYFFGAPEFPEIISLAQLTQDSHIQIVTIGILLLTLSALILDNGSPAALKSFLAVFSFISAVLEIASGYLVYYLGRDYAFIRLVSFFLFQTVLLCMLALAAVNLLKKERGADKGDAPRPNWWSSIVVPFAFFNVLFVLVTSFFFIEKIGKTPTDVFLYYHGDVSKFTRPKTFSGLFEISYAHFLSVPLYLAALLHFLSFTRFRGKAVLAFFVMFSAVADIMAGYFVRFLSADVSSMKFLTFWVLEISLIVTSLVLLRHPVDA</sequence>
<accession>A0A953J1N9</accession>